<dbReference type="GO" id="GO:0016491">
    <property type="term" value="F:oxidoreductase activity"/>
    <property type="evidence" value="ECO:0007669"/>
    <property type="project" value="UniProtKB-KW"/>
</dbReference>
<evidence type="ECO:0000313" key="4">
    <source>
        <dbReference type="EMBL" id="BFH73245.1"/>
    </source>
</evidence>
<dbReference type="InterPro" id="IPR041854">
    <property type="entry name" value="BFD-like_2Fe2S-bd_dom_sf"/>
</dbReference>
<dbReference type="InterPro" id="IPR007419">
    <property type="entry name" value="BFD-like_2Fe2S-bd_dom"/>
</dbReference>
<dbReference type="PANTHER" id="PTHR42949:SF3">
    <property type="entry name" value="ANAEROBIC GLYCEROL-3-PHOSPHATE DEHYDROGENASE SUBUNIT B"/>
    <property type="match status" value="1"/>
</dbReference>
<dbReference type="PANTHER" id="PTHR42949">
    <property type="entry name" value="ANAEROBIC GLYCEROL-3-PHOSPHATE DEHYDROGENASE SUBUNIT B"/>
    <property type="match status" value="1"/>
</dbReference>
<proteinExistence type="predicted"/>
<accession>A0AAT9GR39</accession>
<dbReference type="InterPro" id="IPR023753">
    <property type="entry name" value="FAD/NAD-binding_dom"/>
</dbReference>
<dbReference type="Pfam" id="PF07992">
    <property type="entry name" value="Pyr_redox_2"/>
    <property type="match status" value="1"/>
</dbReference>
<dbReference type="GeneID" id="92354123"/>
<dbReference type="KEGG" id="sjv:SJAV_11890"/>
<feature type="domain" description="BFD-like [2Fe-2S]-binding" evidence="2">
    <location>
        <begin position="387"/>
        <end position="430"/>
    </location>
</feature>
<dbReference type="InterPro" id="IPR051691">
    <property type="entry name" value="Metab_Enz_Cyan_OpOx_G3PDH"/>
</dbReference>
<name>A0AAT9GR39_9CREN</name>
<dbReference type="AlphaFoldDB" id="A0AAT9GR39"/>
<dbReference type="RefSeq" id="WP_369611400.1">
    <property type="nucleotide sequence ID" value="NZ_AP031322.1"/>
</dbReference>
<gene>
    <name evidence="4" type="ORF">SJAV_11890</name>
</gene>
<dbReference type="Pfam" id="PF04324">
    <property type="entry name" value="Fer2_BFD"/>
    <property type="match status" value="1"/>
</dbReference>
<sequence length="454" mass="51496">MDISTIVSKRKRRVIGISYIEPGLPHVEIMLNGKKINIVDTSHIENSYIRLPFNVKLFHKNFIVRKLSITLSKFQKLPDRYIENKKKEIKRIEVERLIIGGGTSGLSALDKNSLLITREILGDIEFDESLIPEIEREELLSKMKEKVKEYESRIINGNFIGKFDEGLLFETDYNYLLVNPKEIIIGVGGRTLRPIFKKNFIQGIVSRELYLKRLKDKYNNIIVLGFTNITARTALNAKKATIIYPKGIKLIMSNFYKKLIEEEGIEIVNDDIIDIKRNKDGIKVITKDGRTIQGQLVVFSVTKQPRIEVTYNIGLNYKFNRSLHIYQPESNEAIKAIGGTLGIMDEYVSYLSGINSLDQRVIKEYEPGLIDSLTQEKSPYLFGDSGMVCECEDLDLEDVSFAIQLGFNNVEGIKRITGLGTGVCQGKVCSYLAGSLTESNTLISFRSPLYPVSL</sequence>
<feature type="domain" description="FAD/NAD(P)-binding" evidence="3">
    <location>
        <begin position="178"/>
        <end position="317"/>
    </location>
</feature>
<dbReference type="SUPFAM" id="SSF51905">
    <property type="entry name" value="FAD/NAD(P)-binding domain"/>
    <property type="match status" value="1"/>
</dbReference>
<evidence type="ECO:0000259" key="2">
    <source>
        <dbReference type="Pfam" id="PF04324"/>
    </source>
</evidence>
<organism evidence="4">
    <name type="scientific">Sulfurisphaera javensis</name>
    <dbReference type="NCBI Taxonomy" id="2049879"/>
    <lineage>
        <taxon>Archaea</taxon>
        <taxon>Thermoproteota</taxon>
        <taxon>Thermoprotei</taxon>
        <taxon>Sulfolobales</taxon>
        <taxon>Sulfolobaceae</taxon>
        <taxon>Sulfurisphaera</taxon>
    </lineage>
</organism>
<dbReference type="EMBL" id="AP031322">
    <property type="protein sequence ID" value="BFH73245.1"/>
    <property type="molecule type" value="Genomic_DNA"/>
</dbReference>
<reference evidence="4" key="1">
    <citation type="submission" date="2024-03" db="EMBL/GenBank/DDBJ databases">
        <title>Complete genome sequence of Sulfurisphaera javensis strain KD-1.</title>
        <authorList>
            <person name="Sakai H."/>
            <person name="Nur N."/>
            <person name="Suwanto A."/>
            <person name="Kurosawa N."/>
        </authorList>
    </citation>
    <scope>NUCLEOTIDE SEQUENCE</scope>
    <source>
        <strain evidence="4">KD-1</strain>
    </source>
</reference>
<evidence type="ECO:0000256" key="1">
    <source>
        <dbReference type="ARBA" id="ARBA00023002"/>
    </source>
</evidence>
<evidence type="ECO:0000259" key="3">
    <source>
        <dbReference type="Pfam" id="PF07992"/>
    </source>
</evidence>
<dbReference type="Gene3D" id="1.10.10.1100">
    <property type="entry name" value="BFD-like [2Fe-2S]-binding domain"/>
    <property type="match status" value="1"/>
</dbReference>
<protein>
    <submittedName>
        <fullName evidence="4">(2Fe-2S)-binding protein</fullName>
    </submittedName>
</protein>
<dbReference type="InterPro" id="IPR036188">
    <property type="entry name" value="FAD/NAD-bd_sf"/>
</dbReference>
<keyword evidence="1" id="KW-0560">Oxidoreductase</keyword>